<proteinExistence type="predicted"/>
<dbReference type="OrthoDB" id="9771666at2"/>
<evidence type="ECO:0000313" key="3">
    <source>
        <dbReference type="EMBL" id="SNZ20347.1"/>
    </source>
</evidence>
<dbReference type="Gene3D" id="3.40.50.1820">
    <property type="entry name" value="alpha/beta hydrolase"/>
    <property type="match status" value="1"/>
</dbReference>
<dbReference type="SUPFAM" id="SSF53474">
    <property type="entry name" value="alpha/beta-Hydrolases"/>
    <property type="match status" value="1"/>
</dbReference>
<dbReference type="Pfam" id="PF20434">
    <property type="entry name" value="BD-FAE"/>
    <property type="match status" value="1"/>
</dbReference>
<dbReference type="InterPro" id="IPR029058">
    <property type="entry name" value="AB_hydrolase_fold"/>
</dbReference>
<evidence type="ECO:0000313" key="4">
    <source>
        <dbReference type="Proteomes" id="UP000219439"/>
    </source>
</evidence>
<dbReference type="InterPro" id="IPR049492">
    <property type="entry name" value="BD-FAE-like_dom"/>
</dbReference>
<dbReference type="EMBL" id="OBEL01000004">
    <property type="protein sequence ID" value="SNZ20347.1"/>
    <property type="molecule type" value="Genomic_DNA"/>
</dbReference>
<sequence>MSDKTGIDWTEAFANADFIPGGMEFPPRWAKEAQDFRDWVSDHEAYDYQELSYGDHQRQCLDLFVPKTGAKGLVVFVHGGFWLAFDKSSWSHLAKGALLNGWAVALPSYILAPEATIPAITKQIGQAITLAAQKVAGPINLTGHSAGGHLVSRMICKDSPLPTEVQSRIKKTISISGLHDLRPLQLAKMNENLKLTPDSASAESAYLNEAIEGSDILCWVGAAERPEFLRQSSLLAEKWAMQGTKTGLYFAEGKHHFDVVEDLCNPDSDLVSNLIGDTA</sequence>
<organism evidence="3 4">
    <name type="scientific">Cohaesibacter gelatinilyticus</name>
    <dbReference type="NCBI Taxonomy" id="372072"/>
    <lineage>
        <taxon>Bacteria</taxon>
        <taxon>Pseudomonadati</taxon>
        <taxon>Pseudomonadota</taxon>
        <taxon>Alphaproteobacteria</taxon>
        <taxon>Hyphomicrobiales</taxon>
        <taxon>Cohaesibacteraceae</taxon>
    </lineage>
</organism>
<evidence type="ECO:0000259" key="2">
    <source>
        <dbReference type="Pfam" id="PF20434"/>
    </source>
</evidence>
<reference evidence="3 4" key="1">
    <citation type="submission" date="2017-09" db="EMBL/GenBank/DDBJ databases">
        <authorList>
            <person name="Ehlers B."/>
            <person name="Leendertz F.H."/>
        </authorList>
    </citation>
    <scope>NUCLEOTIDE SEQUENCE [LARGE SCALE GENOMIC DNA]</scope>
    <source>
        <strain evidence="3 4">DSM 18289</strain>
    </source>
</reference>
<dbReference type="PANTHER" id="PTHR48081">
    <property type="entry name" value="AB HYDROLASE SUPERFAMILY PROTEIN C4A8.06C"/>
    <property type="match status" value="1"/>
</dbReference>
<protein>
    <submittedName>
        <fullName evidence="3">Acetyl esterase/lipase</fullName>
    </submittedName>
</protein>
<dbReference type="PANTHER" id="PTHR48081:SF33">
    <property type="entry name" value="KYNURENINE FORMAMIDASE"/>
    <property type="match status" value="1"/>
</dbReference>
<feature type="domain" description="BD-FAE-like" evidence="2">
    <location>
        <begin position="61"/>
        <end position="211"/>
    </location>
</feature>
<gene>
    <name evidence="3" type="ORF">SAMN06265368_3450</name>
</gene>
<accession>A0A285PGF9</accession>
<dbReference type="AlphaFoldDB" id="A0A285PGF9"/>
<dbReference type="RefSeq" id="WP_097154701.1">
    <property type="nucleotide sequence ID" value="NZ_OBEL01000004.1"/>
</dbReference>
<name>A0A285PGF9_9HYPH</name>
<evidence type="ECO:0000256" key="1">
    <source>
        <dbReference type="ARBA" id="ARBA00022801"/>
    </source>
</evidence>
<dbReference type="Proteomes" id="UP000219439">
    <property type="component" value="Unassembled WGS sequence"/>
</dbReference>
<dbReference type="InterPro" id="IPR050300">
    <property type="entry name" value="GDXG_lipolytic_enzyme"/>
</dbReference>
<keyword evidence="1" id="KW-0378">Hydrolase</keyword>
<keyword evidence="4" id="KW-1185">Reference proteome</keyword>
<dbReference type="GO" id="GO:0016787">
    <property type="term" value="F:hydrolase activity"/>
    <property type="evidence" value="ECO:0007669"/>
    <property type="project" value="UniProtKB-KW"/>
</dbReference>